<sequence length="165" mass="19731">MNYKYIKIYKFRKTFFTTWKSKNHNMNTYNFFIIGTLFLATVNSFSQKQAFKNIPQIFYHASTRGYSKELQVKRNIFFYKEDKKELSYNLRNKDLKKIQKIINSIDLKKIKEFTTTSKKRFSDRALQATISITINDITYNALPFDEEHPPKELTPLILLLKGFIK</sequence>
<proteinExistence type="predicted"/>
<name>A0A2H1EDF6_9FLAO</name>
<dbReference type="EMBL" id="LT634361">
    <property type="protein sequence ID" value="SFZ85156.1"/>
    <property type="molecule type" value="Genomic_DNA"/>
</dbReference>
<gene>
    <name evidence="1" type="ORF">MARIT_3079</name>
</gene>
<dbReference type="Proteomes" id="UP000231564">
    <property type="component" value="Chromosome MARIT"/>
</dbReference>
<evidence type="ECO:0000313" key="2">
    <source>
        <dbReference type="Proteomes" id="UP000231564"/>
    </source>
</evidence>
<protein>
    <submittedName>
        <fullName evidence="1">Uncharacterized protein</fullName>
    </submittedName>
</protein>
<accession>A0A2H1EDF6</accession>
<dbReference type="STRING" id="1349785.GCA_000509405_01622"/>
<evidence type="ECO:0000313" key="1">
    <source>
        <dbReference type="EMBL" id="SFZ85156.1"/>
    </source>
</evidence>
<reference evidence="1 2" key="1">
    <citation type="submission" date="2016-11" db="EMBL/GenBank/DDBJ databases">
        <authorList>
            <person name="Jaros S."/>
            <person name="Januszkiewicz K."/>
            <person name="Wedrychowicz H."/>
        </authorList>
    </citation>
    <scope>NUCLEOTIDE SEQUENCE [LARGE SCALE GENOMIC DNA]</scope>
    <source>
        <strain evidence="1">NCIMB 2154T</strain>
    </source>
</reference>
<organism evidence="1 2">
    <name type="scientific">Tenacibaculum maritimum NCIMB 2154</name>
    <dbReference type="NCBI Taxonomy" id="1349785"/>
    <lineage>
        <taxon>Bacteria</taxon>
        <taxon>Pseudomonadati</taxon>
        <taxon>Bacteroidota</taxon>
        <taxon>Flavobacteriia</taxon>
        <taxon>Flavobacteriales</taxon>
        <taxon>Flavobacteriaceae</taxon>
        <taxon>Tenacibaculum</taxon>
    </lineage>
</organism>
<dbReference type="KEGG" id="tmar:MARIT_3079"/>
<keyword evidence="2" id="KW-1185">Reference proteome</keyword>
<dbReference type="AlphaFoldDB" id="A0A2H1EDF6"/>